<comment type="caution">
    <text evidence="2">The sequence shown here is derived from an EMBL/GenBank/DDBJ whole genome shotgun (WGS) entry which is preliminary data.</text>
</comment>
<accession>A0A371E2T0</accession>
<dbReference type="Proteomes" id="UP000257109">
    <property type="component" value="Unassembled WGS sequence"/>
</dbReference>
<feature type="non-terminal residue" evidence="2">
    <location>
        <position position="1"/>
    </location>
</feature>
<sequence length="111" mass="12242">MTGFLCSLLGFKKRDLPNRSNNGTRRSFLNSGSGRQNFGNAKFNTDAKATGETLPSNCNNDTIRSFNNSGPGKQNFGNASIPVKHYSVIFVYDSLFKFINIEYGAKFDAIT</sequence>
<reference evidence="2" key="1">
    <citation type="submission" date="2018-05" db="EMBL/GenBank/DDBJ databases">
        <title>Draft genome of Mucuna pruriens seed.</title>
        <authorList>
            <person name="Nnadi N.E."/>
            <person name="Vos R."/>
            <person name="Hasami M.H."/>
            <person name="Devisetty U.K."/>
            <person name="Aguiy J.C."/>
        </authorList>
    </citation>
    <scope>NUCLEOTIDE SEQUENCE [LARGE SCALE GENOMIC DNA]</scope>
    <source>
        <strain evidence="2">JCA_2017</strain>
    </source>
</reference>
<evidence type="ECO:0000256" key="1">
    <source>
        <dbReference type="SAM" id="MobiDB-lite"/>
    </source>
</evidence>
<gene>
    <name evidence="2" type="ORF">CR513_61510</name>
</gene>
<dbReference type="EMBL" id="QJKJ01016923">
    <property type="protein sequence ID" value="RDX60351.1"/>
    <property type="molecule type" value="Genomic_DNA"/>
</dbReference>
<proteinExistence type="predicted"/>
<name>A0A371E2T0_MUCPR</name>
<organism evidence="2 3">
    <name type="scientific">Mucuna pruriens</name>
    <name type="common">Velvet bean</name>
    <name type="synonym">Dolichos pruriens</name>
    <dbReference type="NCBI Taxonomy" id="157652"/>
    <lineage>
        <taxon>Eukaryota</taxon>
        <taxon>Viridiplantae</taxon>
        <taxon>Streptophyta</taxon>
        <taxon>Embryophyta</taxon>
        <taxon>Tracheophyta</taxon>
        <taxon>Spermatophyta</taxon>
        <taxon>Magnoliopsida</taxon>
        <taxon>eudicotyledons</taxon>
        <taxon>Gunneridae</taxon>
        <taxon>Pentapetalae</taxon>
        <taxon>rosids</taxon>
        <taxon>fabids</taxon>
        <taxon>Fabales</taxon>
        <taxon>Fabaceae</taxon>
        <taxon>Papilionoideae</taxon>
        <taxon>50 kb inversion clade</taxon>
        <taxon>NPAAA clade</taxon>
        <taxon>indigoferoid/millettioid clade</taxon>
        <taxon>Phaseoleae</taxon>
        <taxon>Mucuna</taxon>
    </lineage>
</organism>
<feature type="region of interest" description="Disordered" evidence="1">
    <location>
        <begin position="16"/>
        <end position="69"/>
    </location>
</feature>
<evidence type="ECO:0000313" key="3">
    <source>
        <dbReference type="Proteomes" id="UP000257109"/>
    </source>
</evidence>
<keyword evidence="3" id="KW-1185">Reference proteome</keyword>
<feature type="compositionally biased region" description="Polar residues" evidence="1">
    <location>
        <begin position="53"/>
        <end position="69"/>
    </location>
</feature>
<dbReference type="AlphaFoldDB" id="A0A371E2T0"/>
<dbReference type="OrthoDB" id="1429381at2759"/>
<evidence type="ECO:0000313" key="2">
    <source>
        <dbReference type="EMBL" id="RDX60351.1"/>
    </source>
</evidence>
<feature type="compositionally biased region" description="Polar residues" evidence="1">
    <location>
        <begin position="18"/>
        <end position="43"/>
    </location>
</feature>
<protein>
    <submittedName>
        <fullName evidence="2">Uncharacterized protein</fullName>
    </submittedName>
</protein>